<organism evidence="2 3">
    <name type="scientific">Cylindrospermopsis raciborskii CENA303</name>
    <dbReference type="NCBI Taxonomy" id="1170769"/>
    <lineage>
        <taxon>Bacteria</taxon>
        <taxon>Bacillati</taxon>
        <taxon>Cyanobacteriota</taxon>
        <taxon>Cyanophyceae</taxon>
        <taxon>Nostocales</taxon>
        <taxon>Aphanizomenonaceae</taxon>
        <taxon>Cylindrospermopsis</taxon>
    </lineage>
</organism>
<feature type="transmembrane region" description="Helical" evidence="1">
    <location>
        <begin position="44"/>
        <end position="69"/>
    </location>
</feature>
<dbReference type="AlphaFoldDB" id="A0A1X4G439"/>
<feature type="transmembrane region" description="Helical" evidence="1">
    <location>
        <begin position="119"/>
        <end position="138"/>
    </location>
</feature>
<proteinExistence type="predicted"/>
<keyword evidence="1" id="KW-1133">Transmembrane helix</keyword>
<gene>
    <name evidence="2" type="ORF">B7O87_13205</name>
</gene>
<keyword evidence="1" id="KW-0472">Membrane</keyword>
<evidence type="ECO:0000256" key="1">
    <source>
        <dbReference type="SAM" id="Phobius"/>
    </source>
</evidence>
<feature type="transmembrane region" description="Helical" evidence="1">
    <location>
        <begin position="76"/>
        <end position="99"/>
    </location>
</feature>
<evidence type="ECO:0000313" key="2">
    <source>
        <dbReference type="EMBL" id="OSO89174.1"/>
    </source>
</evidence>
<feature type="transmembrane region" description="Helical" evidence="1">
    <location>
        <begin position="186"/>
        <end position="205"/>
    </location>
</feature>
<comment type="caution">
    <text evidence="2">The sequence shown here is derived from an EMBL/GenBank/DDBJ whole genome shotgun (WGS) entry which is preliminary data.</text>
</comment>
<protein>
    <submittedName>
        <fullName evidence="2">DUF2834 domain-containing protein</fullName>
    </submittedName>
</protein>
<evidence type="ECO:0000313" key="3">
    <source>
        <dbReference type="Proteomes" id="UP000192997"/>
    </source>
</evidence>
<dbReference type="EMBL" id="NBYN01000058">
    <property type="protein sequence ID" value="OSO89174.1"/>
    <property type="molecule type" value="Genomic_DNA"/>
</dbReference>
<feature type="transmembrane region" description="Helical" evidence="1">
    <location>
        <begin position="154"/>
        <end position="174"/>
    </location>
</feature>
<reference evidence="3" key="1">
    <citation type="submission" date="2017-04" db="EMBL/GenBank/DDBJ databases">
        <authorList>
            <person name="Abreu V.A."/>
            <person name="Popin R.V."/>
            <person name="Rigonato J."/>
            <person name="Andreote A.P."/>
            <person name="Schaker P.C."/>
            <person name="Hoff-Risseti C."/>
            <person name="Alvarenga D.O."/>
            <person name="Varani A.M."/>
            <person name="Fiore M.F."/>
        </authorList>
    </citation>
    <scope>NUCLEOTIDE SEQUENCE [LARGE SCALE GENOMIC DNA]</scope>
    <source>
        <strain evidence="3">CENA303</strain>
    </source>
</reference>
<name>A0A1X4G439_9CYAN</name>
<dbReference type="Proteomes" id="UP000192997">
    <property type="component" value="Unassembled WGS sequence"/>
</dbReference>
<dbReference type="PANTHER" id="PTHR36009">
    <property type="match status" value="1"/>
</dbReference>
<dbReference type="RefSeq" id="WP_009343592.1">
    <property type="nucleotide sequence ID" value="NZ_NBYN01000058.1"/>
</dbReference>
<accession>A0A1X4G439</accession>
<sequence>MLRRIILLAIWLGFVSYAFFLAPPDNFPLTVELIKNLCVGNWQGINPLIIALFYLMGIWPLVYSAVLFFDGRGQKIVAWPFAFASFGVGAFAILPYLVLRAENPEFTGDKNWFLKNFDSRWTGISLSLAALVLVGYGWRGDGFDFIHQWQTNRFIHVMTLDFLLLSLLFPILLGDDMTRRGWHNHRLWWLFALIPLFGPLVYLCVRPPTKESTSQ</sequence>
<keyword evidence="1" id="KW-0812">Transmembrane</keyword>
<dbReference type="PANTHER" id="PTHR36009:SF3">
    <property type="entry name" value="TRANSMEMBRANE PROTEIN"/>
    <property type="match status" value="1"/>
</dbReference>